<dbReference type="KEGG" id="pin:Ping_3581"/>
<name>A1T0J9_PSYIN</name>
<dbReference type="GO" id="GO:0003700">
    <property type="term" value="F:DNA-binding transcription factor activity"/>
    <property type="evidence" value="ECO:0007669"/>
    <property type="project" value="InterPro"/>
</dbReference>
<dbReference type="eggNOG" id="COG1191">
    <property type="taxonomic scope" value="Bacteria"/>
</dbReference>
<dbReference type="STRING" id="357804.Ping_3581"/>
<dbReference type="EMBL" id="CP000510">
    <property type="protein sequence ID" value="ABM05264.1"/>
    <property type="molecule type" value="Genomic_DNA"/>
</dbReference>
<dbReference type="HOGENOM" id="CLU_014793_8_1_6"/>
<dbReference type="AlphaFoldDB" id="A1T0J9"/>
<proteinExistence type="predicted"/>
<reference evidence="1 2" key="1">
    <citation type="submission" date="2007-01" db="EMBL/GenBank/DDBJ databases">
        <title>Complete sequence of Psychromonas ingrahamii 37.</title>
        <authorList>
            <consortium name="US DOE Joint Genome Institute"/>
            <person name="Copeland A."/>
            <person name="Lucas S."/>
            <person name="Lapidus A."/>
            <person name="Barry K."/>
            <person name="Detter J.C."/>
            <person name="Glavina del Rio T."/>
            <person name="Hammon N."/>
            <person name="Israni S."/>
            <person name="Dalin E."/>
            <person name="Tice H."/>
            <person name="Pitluck S."/>
            <person name="Thompson L.S."/>
            <person name="Brettin T."/>
            <person name="Bruce D."/>
            <person name="Han C."/>
            <person name="Tapia R."/>
            <person name="Schmutz J."/>
            <person name="Larimer F."/>
            <person name="Land M."/>
            <person name="Hauser L."/>
            <person name="Kyrpides N."/>
            <person name="Ivanova N."/>
            <person name="Staley J."/>
            <person name="Richardson P."/>
        </authorList>
    </citation>
    <scope>NUCLEOTIDE SEQUENCE [LARGE SCALE GENOMIC DNA]</scope>
    <source>
        <strain evidence="1 2">37</strain>
    </source>
</reference>
<dbReference type="Gene3D" id="1.20.140.160">
    <property type="match status" value="1"/>
</dbReference>
<dbReference type="InterPro" id="IPR014284">
    <property type="entry name" value="RNA_pol_sigma-70_dom"/>
</dbReference>
<evidence type="ECO:0000313" key="1">
    <source>
        <dbReference type="EMBL" id="ABM05264.1"/>
    </source>
</evidence>
<dbReference type="RefSeq" id="WP_011771812.1">
    <property type="nucleotide sequence ID" value="NC_008709.1"/>
</dbReference>
<dbReference type="SUPFAM" id="SSF88946">
    <property type="entry name" value="Sigma2 domain of RNA polymerase sigma factors"/>
    <property type="match status" value="1"/>
</dbReference>
<dbReference type="Gene3D" id="1.10.1740.10">
    <property type="match status" value="1"/>
</dbReference>
<dbReference type="SUPFAM" id="SSF88659">
    <property type="entry name" value="Sigma3 and sigma4 domains of RNA polymerase sigma factors"/>
    <property type="match status" value="1"/>
</dbReference>
<dbReference type="GO" id="GO:0006352">
    <property type="term" value="P:DNA-templated transcription initiation"/>
    <property type="evidence" value="ECO:0007669"/>
    <property type="project" value="InterPro"/>
</dbReference>
<sequence>MLHSTKQKKYNQTAELTGTRNKQEESFLVNKYLYLVHAVIKKMGYINCISDNDDMKQVGLIALLKMIRRFPVMDDEKEFIRLTYIRIRGSILDEIRSRDWRSEESRKNASTFLAQEKALMQSLGRLPNKSEMLENKVLSEQQYEEARCAINGKVFSELSDQLLKDNAQSVDICTEIDNTQCLSVALKQLTEEEVLILHLMYEKDMSFKEMALATNNNFSRINKIQREAHRKLTYLVVNKGGLL</sequence>
<dbReference type="NCBIfam" id="TIGR02937">
    <property type="entry name" value="sigma70-ECF"/>
    <property type="match status" value="1"/>
</dbReference>
<accession>A1T0J9</accession>
<keyword evidence="2" id="KW-1185">Reference proteome</keyword>
<protein>
    <submittedName>
        <fullName evidence="1">RNA polymerase, sigma 28 subunit, SigD/FliA/WhiG</fullName>
    </submittedName>
</protein>
<evidence type="ECO:0000313" key="2">
    <source>
        <dbReference type="Proteomes" id="UP000000639"/>
    </source>
</evidence>
<dbReference type="OrthoDB" id="9799825at2"/>
<dbReference type="InterPro" id="IPR013325">
    <property type="entry name" value="RNA_pol_sigma_r2"/>
</dbReference>
<dbReference type="InterPro" id="IPR013324">
    <property type="entry name" value="RNA_pol_sigma_r3/r4-like"/>
</dbReference>
<gene>
    <name evidence="1" type="ordered locus">Ping_3581</name>
</gene>
<dbReference type="Proteomes" id="UP000000639">
    <property type="component" value="Chromosome"/>
</dbReference>
<organism evidence="1 2">
    <name type="scientific">Psychromonas ingrahamii (strain DSM 17664 / CCUG 51855 / 37)</name>
    <dbReference type="NCBI Taxonomy" id="357804"/>
    <lineage>
        <taxon>Bacteria</taxon>
        <taxon>Pseudomonadati</taxon>
        <taxon>Pseudomonadota</taxon>
        <taxon>Gammaproteobacteria</taxon>
        <taxon>Alteromonadales</taxon>
        <taxon>Psychromonadaceae</taxon>
        <taxon>Psychromonas</taxon>
    </lineage>
</organism>